<dbReference type="STRING" id="410359.Pcal_0896"/>
<dbReference type="AlphaFoldDB" id="A3MUK5"/>
<comment type="similarity">
    <text evidence="2">Belongs to the EPSP synthase family.</text>
</comment>
<name>A3MUK5_PYRCJ</name>
<gene>
    <name evidence="9" type="ordered locus">Pcal_0896</name>
</gene>
<dbReference type="EMBL" id="CP000561">
    <property type="protein sequence ID" value="ABO08322.1"/>
    <property type="molecule type" value="Genomic_DNA"/>
</dbReference>
<dbReference type="eggNOG" id="arCOG04134">
    <property type="taxonomic scope" value="Archaea"/>
</dbReference>
<dbReference type="PANTHER" id="PTHR21090">
    <property type="entry name" value="AROM/DEHYDROQUINATE SYNTHASE"/>
    <property type="match status" value="1"/>
</dbReference>
<evidence type="ECO:0000256" key="1">
    <source>
        <dbReference type="ARBA" id="ARBA00004811"/>
    </source>
</evidence>
<comment type="catalytic activity">
    <reaction evidence="7">
        <text>3-phosphoshikimate + phosphoenolpyruvate = 5-O-(1-carboxyvinyl)-3-phosphoshikimate + phosphate</text>
        <dbReference type="Rhea" id="RHEA:21256"/>
        <dbReference type="ChEBI" id="CHEBI:43474"/>
        <dbReference type="ChEBI" id="CHEBI:57701"/>
        <dbReference type="ChEBI" id="CHEBI:58702"/>
        <dbReference type="ChEBI" id="CHEBI:145989"/>
        <dbReference type="EC" id="2.5.1.19"/>
    </reaction>
    <physiologicalReaction direction="left-to-right" evidence="7">
        <dbReference type="Rhea" id="RHEA:21257"/>
    </physiologicalReaction>
</comment>
<dbReference type="InterPro" id="IPR006264">
    <property type="entry name" value="EPSP_synthase"/>
</dbReference>
<accession>A3MUK5</accession>
<dbReference type="Pfam" id="PF00275">
    <property type="entry name" value="EPSP_synthase"/>
    <property type="match status" value="1"/>
</dbReference>
<evidence type="ECO:0000256" key="4">
    <source>
        <dbReference type="ARBA" id="ARBA00022605"/>
    </source>
</evidence>
<proteinExistence type="inferred from homology"/>
<comment type="pathway">
    <text evidence="1">Metabolic intermediate biosynthesis; chorismate biosynthesis; chorismate from D-erythrose 4-phosphate and phosphoenolpyruvate: step 6/7.</text>
</comment>
<dbReference type="InterPro" id="IPR013792">
    <property type="entry name" value="RNA3'P_cycl/enolpyr_Trfase_a/b"/>
</dbReference>
<evidence type="ECO:0000256" key="7">
    <source>
        <dbReference type="ARBA" id="ARBA00044633"/>
    </source>
</evidence>
<dbReference type="GO" id="GO:0008652">
    <property type="term" value="P:amino acid biosynthetic process"/>
    <property type="evidence" value="ECO:0007669"/>
    <property type="project" value="UniProtKB-KW"/>
</dbReference>
<keyword evidence="10" id="KW-1185">Reference proteome</keyword>
<evidence type="ECO:0000256" key="3">
    <source>
        <dbReference type="ARBA" id="ARBA00012450"/>
    </source>
</evidence>
<dbReference type="GeneID" id="4908962"/>
<dbReference type="PANTHER" id="PTHR21090:SF5">
    <property type="entry name" value="PENTAFUNCTIONAL AROM POLYPEPTIDE"/>
    <property type="match status" value="1"/>
</dbReference>
<dbReference type="Gene3D" id="3.65.10.10">
    <property type="entry name" value="Enolpyruvate transferase domain"/>
    <property type="match status" value="2"/>
</dbReference>
<dbReference type="GO" id="GO:0003866">
    <property type="term" value="F:3-phosphoshikimate 1-carboxyvinyltransferase activity"/>
    <property type="evidence" value="ECO:0007669"/>
    <property type="project" value="UniProtKB-EC"/>
</dbReference>
<evidence type="ECO:0000256" key="6">
    <source>
        <dbReference type="ARBA" id="ARBA00023141"/>
    </source>
</evidence>
<keyword evidence="6" id="KW-0057">Aromatic amino acid biosynthesis</keyword>
<dbReference type="PIRSF" id="PIRSF000505">
    <property type="entry name" value="EPSPS"/>
    <property type="match status" value="1"/>
</dbReference>
<keyword evidence="4" id="KW-0028">Amino-acid biosynthesis</keyword>
<dbReference type="GO" id="GO:0009073">
    <property type="term" value="P:aromatic amino acid family biosynthetic process"/>
    <property type="evidence" value="ECO:0007669"/>
    <property type="project" value="UniProtKB-KW"/>
</dbReference>
<dbReference type="OrthoDB" id="43788at2157"/>
<reference evidence="9" key="1">
    <citation type="submission" date="2007-02" db="EMBL/GenBank/DDBJ databases">
        <title>Complete sequence of Pyrobaculum calidifontis JCM 11548.</title>
        <authorList>
            <consortium name="US DOE Joint Genome Institute"/>
            <person name="Copeland A."/>
            <person name="Lucas S."/>
            <person name="Lapidus A."/>
            <person name="Barry K."/>
            <person name="Glavina del Rio T."/>
            <person name="Dalin E."/>
            <person name="Tice H."/>
            <person name="Pitluck S."/>
            <person name="Chain P."/>
            <person name="Malfatti S."/>
            <person name="Shin M."/>
            <person name="Vergez L."/>
            <person name="Schmutz J."/>
            <person name="Larimer F."/>
            <person name="Land M."/>
            <person name="Hauser L."/>
            <person name="Kyrpides N."/>
            <person name="Mikhailova N."/>
            <person name="Cozen A.E."/>
            <person name="Fitz-Gibbon S.T."/>
            <person name="House C.H."/>
            <person name="Saltikov C."/>
            <person name="Lowe T.M."/>
            <person name="Richardson P."/>
        </authorList>
    </citation>
    <scope>NUCLEOTIDE SEQUENCE [LARGE SCALE GENOMIC DNA]</scope>
    <source>
        <strain evidence="9">JCM 11548</strain>
    </source>
</reference>
<evidence type="ECO:0000259" key="8">
    <source>
        <dbReference type="Pfam" id="PF00275"/>
    </source>
</evidence>
<dbReference type="GO" id="GO:0009423">
    <property type="term" value="P:chorismate biosynthetic process"/>
    <property type="evidence" value="ECO:0007669"/>
    <property type="project" value="UniProtKB-UniPathway"/>
</dbReference>
<dbReference type="RefSeq" id="WP_011849580.1">
    <property type="nucleotide sequence ID" value="NC_009073.1"/>
</dbReference>
<dbReference type="HOGENOM" id="CLU_024321_0_0_2"/>
<dbReference type="CDD" id="cd01556">
    <property type="entry name" value="EPSP_synthase"/>
    <property type="match status" value="1"/>
</dbReference>
<dbReference type="KEGG" id="pcl:Pcal_0896"/>
<dbReference type="Proteomes" id="UP000001431">
    <property type="component" value="Chromosome"/>
</dbReference>
<dbReference type="EC" id="2.5.1.19" evidence="3"/>
<keyword evidence="5 9" id="KW-0808">Transferase</keyword>
<sequence>MLCVEPGVFSGTFKAPPSKPISQRLLLAGALAEGETVVKGVELSDDVVAMLRAIQPLARISIYGGDVHVERREPDVYRAFNVMESGFTLRTAVAVYAGVPGLTAVYYGGTLRGRPIDELIQALRSLTDVAKAPGAVFIRGKRLSRFEVEMRADISSQFISGLMFLAAAGEGGVVRPVGGRKSWSFVEATASVLKQFGARVEVGDVIEVEGGLRGPGEVAVPGDYSLAAFLIAAGLITGGRVEVEGQASDVDKQVLDIFAAMGAHVAYDGRRATAWGTPSRGVDVDLGSNPDLVMPVALVAAFVEDWTVIRGVEHLRYKESDRVASVLDVLQRLGVEATYKDGALHIRGPPRRRNVQFLSHGDHRIGLMALAASKAVGGCLDDVSPISKSWPTAPLYFIVLPEK</sequence>
<dbReference type="InterPro" id="IPR001986">
    <property type="entry name" value="Enolpyruvate_Tfrase_dom"/>
</dbReference>
<dbReference type="PROSITE" id="PS00885">
    <property type="entry name" value="EPSP_SYNTHASE_2"/>
    <property type="match status" value="1"/>
</dbReference>
<dbReference type="InterPro" id="IPR023193">
    <property type="entry name" value="EPSP_synthase_CS"/>
</dbReference>
<protein>
    <recommendedName>
        <fullName evidence="3">3-phosphoshikimate 1-carboxyvinyltransferase</fullName>
        <ecNumber evidence="3">2.5.1.19</ecNumber>
    </recommendedName>
</protein>
<dbReference type="UniPathway" id="UPA00053">
    <property type="reaction ID" value="UER00089"/>
</dbReference>
<dbReference type="SUPFAM" id="SSF55205">
    <property type="entry name" value="EPT/RTPC-like"/>
    <property type="match status" value="1"/>
</dbReference>
<feature type="domain" description="Enolpyruvate transferase" evidence="8">
    <location>
        <begin position="9"/>
        <end position="392"/>
    </location>
</feature>
<evidence type="ECO:0000313" key="9">
    <source>
        <dbReference type="EMBL" id="ABO08322.1"/>
    </source>
</evidence>
<dbReference type="InterPro" id="IPR036968">
    <property type="entry name" value="Enolpyruvate_Tfrase_sf"/>
</dbReference>
<organism evidence="9 10">
    <name type="scientific">Pyrobaculum calidifontis (strain DSM 21063 / JCM 11548 / VA1)</name>
    <dbReference type="NCBI Taxonomy" id="410359"/>
    <lineage>
        <taxon>Archaea</taxon>
        <taxon>Thermoproteota</taxon>
        <taxon>Thermoprotei</taxon>
        <taxon>Thermoproteales</taxon>
        <taxon>Thermoproteaceae</taxon>
        <taxon>Pyrobaculum</taxon>
    </lineage>
</organism>
<evidence type="ECO:0000256" key="2">
    <source>
        <dbReference type="ARBA" id="ARBA00009948"/>
    </source>
</evidence>
<evidence type="ECO:0000256" key="5">
    <source>
        <dbReference type="ARBA" id="ARBA00022679"/>
    </source>
</evidence>
<evidence type="ECO:0000313" key="10">
    <source>
        <dbReference type="Proteomes" id="UP000001431"/>
    </source>
</evidence>